<keyword evidence="7" id="KW-0325">Glycoprotein</keyword>
<comment type="subcellular location">
    <subcellularLocation>
        <location evidence="1">Membrane</location>
        <topology evidence="1">Single-pass type I membrane protein</topology>
    </subcellularLocation>
</comment>
<gene>
    <name evidence="9" type="ORF">KIW84_066047</name>
</gene>
<evidence type="ECO:0000313" key="9">
    <source>
        <dbReference type="EMBL" id="KAI5401426.1"/>
    </source>
</evidence>
<accession>A0A9D4WFY0</accession>
<feature type="compositionally biased region" description="Polar residues" evidence="8">
    <location>
        <begin position="88"/>
        <end position="107"/>
    </location>
</feature>
<feature type="region of interest" description="Disordered" evidence="8">
    <location>
        <begin position="70"/>
        <end position="115"/>
    </location>
</feature>
<keyword evidence="6" id="KW-0472">Membrane</keyword>
<evidence type="ECO:0000256" key="4">
    <source>
        <dbReference type="ARBA" id="ARBA00022729"/>
    </source>
</evidence>
<dbReference type="Gene3D" id="1.10.510.10">
    <property type="entry name" value="Transferase(Phosphotransferase) domain 1"/>
    <property type="match status" value="1"/>
</dbReference>
<keyword evidence="2" id="KW-0418">Kinase</keyword>
<protein>
    <submittedName>
        <fullName evidence="9">Uncharacterized protein</fullName>
    </submittedName>
</protein>
<keyword evidence="3" id="KW-0812">Transmembrane</keyword>
<comment type="caution">
    <text evidence="9">The sequence shown here is derived from an EMBL/GenBank/DDBJ whole genome shotgun (WGS) entry which is preliminary data.</text>
</comment>
<keyword evidence="4" id="KW-0732">Signal</keyword>
<evidence type="ECO:0000256" key="7">
    <source>
        <dbReference type="ARBA" id="ARBA00023180"/>
    </source>
</evidence>
<name>A0A9D4WFY0_PEA</name>
<keyword evidence="10" id="KW-1185">Reference proteome</keyword>
<keyword evidence="2" id="KW-0723">Serine/threonine-protein kinase</keyword>
<dbReference type="Gramene" id="Psat06G0604700-T2">
    <property type="protein sequence ID" value="KAI5401426.1"/>
    <property type="gene ID" value="KIW84_066047"/>
</dbReference>
<dbReference type="GO" id="GO:0016020">
    <property type="term" value="C:membrane"/>
    <property type="evidence" value="ECO:0007669"/>
    <property type="project" value="UniProtKB-SubCell"/>
</dbReference>
<evidence type="ECO:0000256" key="8">
    <source>
        <dbReference type="SAM" id="MobiDB-lite"/>
    </source>
</evidence>
<evidence type="ECO:0000256" key="6">
    <source>
        <dbReference type="ARBA" id="ARBA00023136"/>
    </source>
</evidence>
<dbReference type="InterPro" id="IPR045874">
    <property type="entry name" value="LRK10/LRL21-25-like"/>
</dbReference>
<evidence type="ECO:0000256" key="5">
    <source>
        <dbReference type="ARBA" id="ARBA00022989"/>
    </source>
</evidence>
<dbReference type="PANTHER" id="PTHR27009">
    <property type="entry name" value="RUST RESISTANCE KINASE LR10-RELATED"/>
    <property type="match status" value="1"/>
</dbReference>
<dbReference type="AlphaFoldDB" id="A0A9D4WFY0"/>
<proteinExistence type="predicted"/>
<keyword evidence="2" id="KW-0808">Transferase</keyword>
<organism evidence="9 10">
    <name type="scientific">Pisum sativum</name>
    <name type="common">Garden pea</name>
    <name type="synonym">Lathyrus oleraceus</name>
    <dbReference type="NCBI Taxonomy" id="3888"/>
    <lineage>
        <taxon>Eukaryota</taxon>
        <taxon>Viridiplantae</taxon>
        <taxon>Streptophyta</taxon>
        <taxon>Embryophyta</taxon>
        <taxon>Tracheophyta</taxon>
        <taxon>Spermatophyta</taxon>
        <taxon>Magnoliopsida</taxon>
        <taxon>eudicotyledons</taxon>
        <taxon>Gunneridae</taxon>
        <taxon>Pentapetalae</taxon>
        <taxon>rosids</taxon>
        <taxon>fabids</taxon>
        <taxon>Fabales</taxon>
        <taxon>Fabaceae</taxon>
        <taxon>Papilionoideae</taxon>
        <taxon>50 kb inversion clade</taxon>
        <taxon>NPAAA clade</taxon>
        <taxon>Hologalegina</taxon>
        <taxon>IRL clade</taxon>
        <taxon>Fabeae</taxon>
        <taxon>Lathyrus</taxon>
    </lineage>
</organism>
<dbReference type="InterPro" id="IPR011009">
    <property type="entry name" value="Kinase-like_dom_sf"/>
</dbReference>
<evidence type="ECO:0000313" key="10">
    <source>
        <dbReference type="Proteomes" id="UP001058974"/>
    </source>
</evidence>
<sequence>SEIYFPHWVYKRLELNQEPRLRSIKNEFDKQIVQKMIIVSLWCIQTDPSHRPAMSKVVDMMEGSLESLQIPPKPCLFSPPRSPSRSSDYNTHTSQDLYHSDSLQYTDSEPLIITP</sequence>
<dbReference type="EMBL" id="JAMSHJ010000006">
    <property type="protein sequence ID" value="KAI5401426.1"/>
    <property type="molecule type" value="Genomic_DNA"/>
</dbReference>
<keyword evidence="5" id="KW-1133">Transmembrane helix</keyword>
<dbReference type="GO" id="GO:0004674">
    <property type="term" value="F:protein serine/threonine kinase activity"/>
    <property type="evidence" value="ECO:0007669"/>
    <property type="project" value="UniProtKB-KW"/>
</dbReference>
<evidence type="ECO:0000256" key="1">
    <source>
        <dbReference type="ARBA" id="ARBA00004479"/>
    </source>
</evidence>
<dbReference type="Proteomes" id="UP001058974">
    <property type="component" value="Chromosome 6"/>
</dbReference>
<evidence type="ECO:0000256" key="3">
    <source>
        <dbReference type="ARBA" id="ARBA00022692"/>
    </source>
</evidence>
<dbReference type="SUPFAM" id="SSF56112">
    <property type="entry name" value="Protein kinase-like (PK-like)"/>
    <property type="match status" value="1"/>
</dbReference>
<evidence type="ECO:0000256" key="2">
    <source>
        <dbReference type="ARBA" id="ARBA00022527"/>
    </source>
</evidence>
<reference evidence="9 10" key="1">
    <citation type="journal article" date="2022" name="Nat. Genet.">
        <title>Improved pea reference genome and pan-genome highlight genomic features and evolutionary characteristics.</title>
        <authorList>
            <person name="Yang T."/>
            <person name="Liu R."/>
            <person name="Luo Y."/>
            <person name="Hu S."/>
            <person name="Wang D."/>
            <person name="Wang C."/>
            <person name="Pandey M.K."/>
            <person name="Ge S."/>
            <person name="Xu Q."/>
            <person name="Li N."/>
            <person name="Li G."/>
            <person name="Huang Y."/>
            <person name="Saxena R.K."/>
            <person name="Ji Y."/>
            <person name="Li M."/>
            <person name="Yan X."/>
            <person name="He Y."/>
            <person name="Liu Y."/>
            <person name="Wang X."/>
            <person name="Xiang C."/>
            <person name="Varshney R.K."/>
            <person name="Ding H."/>
            <person name="Gao S."/>
            <person name="Zong X."/>
        </authorList>
    </citation>
    <scope>NUCLEOTIDE SEQUENCE [LARGE SCALE GENOMIC DNA]</scope>
    <source>
        <strain evidence="9 10">cv. Zhongwan 6</strain>
    </source>
</reference>
<feature type="non-terminal residue" evidence="9">
    <location>
        <position position="1"/>
    </location>
</feature>